<feature type="chain" id="PRO_5042164221" description="LTXXQ motif family protein" evidence="1">
    <location>
        <begin position="24"/>
        <end position="170"/>
    </location>
</feature>
<evidence type="ECO:0000256" key="1">
    <source>
        <dbReference type="SAM" id="SignalP"/>
    </source>
</evidence>
<dbReference type="Proteomes" id="UP000702544">
    <property type="component" value="Unassembled WGS sequence"/>
</dbReference>
<dbReference type="AlphaFoldDB" id="A0AAE5CCQ1"/>
<accession>A0AAE5CCQ1</accession>
<organism evidence="2 3">
    <name type="scientific">Candidatus Kutchimonas denitrificans</name>
    <dbReference type="NCBI Taxonomy" id="3056748"/>
    <lineage>
        <taxon>Bacteria</taxon>
        <taxon>Pseudomonadati</taxon>
        <taxon>Gemmatimonadota</taxon>
        <taxon>Gemmatimonadia</taxon>
        <taxon>Candidatus Palauibacterales</taxon>
        <taxon>Candidatus Palauibacteraceae</taxon>
        <taxon>Candidatus Kutchimonas</taxon>
    </lineage>
</organism>
<evidence type="ECO:0008006" key="4">
    <source>
        <dbReference type="Google" id="ProtNLM"/>
    </source>
</evidence>
<dbReference type="EMBL" id="JAACAK010000112">
    <property type="protein sequence ID" value="NIR75975.1"/>
    <property type="molecule type" value="Genomic_DNA"/>
</dbReference>
<protein>
    <recommendedName>
        <fullName evidence="4">LTXXQ motif family protein</fullName>
    </recommendedName>
</protein>
<reference evidence="2 3" key="1">
    <citation type="submission" date="2020-01" db="EMBL/GenBank/DDBJ databases">
        <title>Genomes assembled from Gulf of Kutch pelagic sediment metagenomes.</title>
        <authorList>
            <person name="Chandrashekar M."/>
            <person name="Mahajan M.S."/>
            <person name="Dave K.J."/>
            <person name="Vatsa P."/>
            <person name="Nathani N.M."/>
        </authorList>
    </citation>
    <scope>NUCLEOTIDE SEQUENCE [LARGE SCALE GENOMIC DNA]</scope>
    <source>
        <strain evidence="2">KS3-K002</strain>
    </source>
</reference>
<gene>
    <name evidence="2" type="ORF">GWO12_12840</name>
</gene>
<keyword evidence="1" id="KW-0732">Signal</keyword>
<comment type="caution">
    <text evidence="2">The sequence shown here is derived from an EMBL/GenBank/DDBJ whole genome shotgun (WGS) entry which is preliminary data.</text>
</comment>
<name>A0AAE5CCQ1_9BACT</name>
<sequence length="170" mass="18410">MRTLRRSAATAGMAGLLLLGAIAATQQQDRVPKVDVEELAAELGLSQDVKQQIAPEIERLDELFTRRTEDWENHMQLHDQWVATFRNIDAALTPEQQRQFRIALHEAWGYGPGAGMRGQTMHRQGHMMYGGGHMHGGRGSGGTCPGLGSGPHGAMHHGPFMVPPAPGSGS</sequence>
<evidence type="ECO:0000313" key="3">
    <source>
        <dbReference type="Proteomes" id="UP000702544"/>
    </source>
</evidence>
<feature type="signal peptide" evidence="1">
    <location>
        <begin position="1"/>
        <end position="23"/>
    </location>
</feature>
<proteinExistence type="predicted"/>
<evidence type="ECO:0000313" key="2">
    <source>
        <dbReference type="EMBL" id="NIR75975.1"/>
    </source>
</evidence>